<accession>A0ABV3V552</accession>
<evidence type="ECO:0000256" key="5">
    <source>
        <dbReference type="SAM" id="Phobius"/>
    </source>
</evidence>
<dbReference type="PANTHER" id="PTHR23527">
    <property type="entry name" value="BLL3282 PROTEIN"/>
    <property type="match status" value="1"/>
</dbReference>
<dbReference type="Pfam" id="PF07690">
    <property type="entry name" value="MFS_1"/>
    <property type="match status" value="1"/>
</dbReference>
<keyword evidence="4 5" id="KW-0472">Membrane</keyword>
<gene>
    <name evidence="7" type="ORF">VVR66_13320</name>
</gene>
<reference evidence="7 8" key="1">
    <citation type="journal article" date="2024" name="Fungal Genet. Biol.">
        <title>The porcine skin microbiome exhibits broad fungal antagonism.</title>
        <authorList>
            <person name="De La Cruz K.F."/>
            <person name="Townsend E.C."/>
            <person name="Alex Cheong J.Z."/>
            <person name="Salamzade R."/>
            <person name="Liu A."/>
            <person name="Sandstrom S."/>
            <person name="Davila E."/>
            <person name="Huang L."/>
            <person name="Xu K.H."/>
            <person name="Wu S.Y."/>
            <person name="Meudt J.J."/>
            <person name="Shanmuganayagam D."/>
            <person name="Gibson A.L.F."/>
            <person name="Kalan L.R."/>
        </authorList>
    </citation>
    <scope>NUCLEOTIDE SEQUENCE [LARGE SCALE GENOMIC DNA]</scope>
    <source>
        <strain evidence="7 8">LK2625</strain>
    </source>
</reference>
<dbReference type="InterPro" id="IPR036259">
    <property type="entry name" value="MFS_trans_sf"/>
</dbReference>
<keyword evidence="3 5" id="KW-1133">Transmembrane helix</keyword>
<evidence type="ECO:0000256" key="2">
    <source>
        <dbReference type="ARBA" id="ARBA00022692"/>
    </source>
</evidence>
<dbReference type="Proteomes" id="UP001558481">
    <property type="component" value="Unassembled WGS sequence"/>
</dbReference>
<dbReference type="Gene3D" id="1.20.1250.20">
    <property type="entry name" value="MFS general substrate transporter like domains"/>
    <property type="match status" value="2"/>
</dbReference>
<dbReference type="PANTHER" id="PTHR23527:SF1">
    <property type="entry name" value="BLL3282 PROTEIN"/>
    <property type="match status" value="1"/>
</dbReference>
<feature type="transmembrane region" description="Helical" evidence="5">
    <location>
        <begin position="106"/>
        <end position="128"/>
    </location>
</feature>
<feature type="transmembrane region" description="Helical" evidence="5">
    <location>
        <begin position="12"/>
        <end position="34"/>
    </location>
</feature>
<dbReference type="EMBL" id="JAYWLU010000015">
    <property type="protein sequence ID" value="MEX3595697.1"/>
    <property type="molecule type" value="Genomic_DNA"/>
</dbReference>
<feature type="transmembrane region" description="Helical" evidence="5">
    <location>
        <begin position="312"/>
        <end position="334"/>
    </location>
</feature>
<proteinExistence type="predicted"/>
<feature type="transmembrane region" description="Helical" evidence="5">
    <location>
        <begin position="221"/>
        <end position="246"/>
    </location>
</feature>
<feature type="transmembrane region" description="Helical" evidence="5">
    <location>
        <begin position="81"/>
        <end position="100"/>
    </location>
</feature>
<organism evidence="7 8">
    <name type="scientific">Kocuria carniphila</name>
    <dbReference type="NCBI Taxonomy" id="262208"/>
    <lineage>
        <taxon>Bacteria</taxon>
        <taxon>Bacillati</taxon>
        <taxon>Actinomycetota</taxon>
        <taxon>Actinomycetes</taxon>
        <taxon>Micrococcales</taxon>
        <taxon>Micrococcaceae</taxon>
        <taxon>Kocuria</taxon>
    </lineage>
</organism>
<feature type="transmembrane region" description="Helical" evidence="5">
    <location>
        <begin position="287"/>
        <end position="306"/>
    </location>
</feature>
<dbReference type="InterPro" id="IPR020846">
    <property type="entry name" value="MFS_dom"/>
</dbReference>
<feature type="transmembrane region" description="Helical" evidence="5">
    <location>
        <begin position="148"/>
        <end position="166"/>
    </location>
</feature>
<evidence type="ECO:0000256" key="4">
    <source>
        <dbReference type="ARBA" id="ARBA00023136"/>
    </source>
</evidence>
<protein>
    <submittedName>
        <fullName evidence="7">MFS transporter</fullName>
    </submittedName>
</protein>
<dbReference type="SUPFAM" id="SSF103473">
    <property type="entry name" value="MFS general substrate transporter"/>
    <property type="match status" value="1"/>
</dbReference>
<feature type="transmembrane region" description="Helical" evidence="5">
    <location>
        <begin position="172"/>
        <end position="190"/>
    </location>
</feature>
<dbReference type="PROSITE" id="PS50850">
    <property type="entry name" value="MFS"/>
    <property type="match status" value="1"/>
</dbReference>
<evidence type="ECO:0000313" key="7">
    <source>
        <dbReference type="EMBL" id="MEX3595697.1"/>
    </source>
</evidence>
<feature type="domain" description="Major facilitator superfamily (MFS) profile" evidence="6">
    <location>
        <begin position="15"/>
        <end position="404"/>
    </location>
</feature>
<keyword evidence="2 5" id="KW-0812">Transmembrane</keyword>
<dbReference type="RefSeq" id="WP_368629861.1">
    <property type="nucleotide sequence ID" value="NZ_JAYWLU010000015.1"/>
</dbReference>
<feature type="transmembrane region" description="Helical" evidence="5">
    <location>
        <begin position="54"/>
        <end position="74"/>
    </location>
</feature>
<dbReference type="InterPro" id="IPR052952">
    <property type="entry name" value="MFS-Transporter"/>
</dbReference>
<feature type="transmembrane region" description="Helical" evidence="5">
    <location>
        <begin position="252"/>
        <end position="275"/>
    </location>
</feature>
<evidence type="ECO:0000259" key="6">
    <source>
        <dbReference type="PROSITE" id="PS50850"/>
    </source>
</evidence>
<dbReference type="InterPro" id="IPR011701">
    <property type="entry name" value="MFS"/>
</dbReference>
<evidence type="ECO:0000313" key="8">
    <source>
        <dbReference type="Proteomes" id="UP001558481"/>
    </source>
</evidence>
<comment type="caution">
    <text evidence="7">The sequence shown here is derived from an EMBL/GenBank/DDBJ whole genome shotgun (WGS) entry which is preliminary data.</text>
</comment>
<sequence length="407" mass="42497">MTRPTSDASSRAPGVLLFVLMGAMAIGPVFNYALGSLSALIVDEYGITEGQYGFILAAVYISAGLTATFLGVLADKLTPRFQIALIFSGIVVAFLVSAMWQSFVVLLAAALIAGITQSFSNPATNRLIAQRTSFAQRGRWMGWKQSGVQMGLLISGLTFPFLGAALGWQTSALIGAAACVPALVIAWLIITKVERDVASRPLPPAPAESAIPCREKLPTAVWLFSLVAFLNAVGTQGVTVYSSLFAVRALDFSLTVAGMIIGVIGVFGILSRIGWGRVAGRMAQPFVLIQIMSLGGVIGLLFLIAAEMFQQGWLMWVGILFHATLPLAANVIINSGTVAAAPAAKVGAASGLVATGMYLGFGAGPLIVGQLVDLTGSFTAGWIAVAVTYVASVVVAIILSRLQKRSK</sequence>
<evidence type="ECO:0000256" key="1">
    <source>
        <dbReference type="ARBA" id="ARBA00004651"/>
    </source>
</evidence>
<evidence type="ECO:0000256" key="3">
    <source>
        <dbReference type="ARBA" id="ARBA00022989"/>
    </source>
</evidence>
<keyword evidence="8" id="KW-1185">Reference proteome</keyword>
<name>A0ABV3V552_9MICC</name>
<feature type="transmembrane region" description="Helical" evidence="5">
    <location>
        <begin position="380"/>
        <end position="399"/>
    </location>
</feature>
<feature type="transmembrane region" description="Helical" evidence="5">
    <location>
        <begin position="346"/>
        <end position="368"/>
    </location>
</feature>
<comment type="subcellular location">
    <subcellularLocation>
        <location evidence="1">Cell membrane</location>
        <topology evidence="1">Multi-pass membrane protein</topology>
    </subcellularLocation>
</comment>